<dbReference type="GO" id="GO:0005886">
    <property type="term" value="C:plasma membrane"/>
    <property type="evidence" value="ECO:0007669"/>
    <property type="project" value="TreeGrafter"/>
</dbReference>
<dbReference type="PANTHER" id="PTHR19282:SF456">
    <property type="entry name" value="CD63 MOLECULE"/>
    <property type="match status" value="1"/>
</dbReference>
<evidence type="ECO:0000313" key="8">
    <source>
        <dbReference type="EMBL" id="QXL43071.1"/>
    </source>
</evidence>
<dbReference type="AlphaFoldDB" id="A0A8F5HWQ6"/>
<feature type="transmembrane region" description="Helical" evidence="7">
    <location>
        <begin position="204"/>
        <end position="227"/>
    </location>
</feature>
<evidence type="ECO:0000256" key="3">
    <source>
        <dbReference type="ARBA" id="ARBA00022692"/>
    </source>
</evidence>
<evidence type="ECO:0000256" key="1">
    <source>
        <dbReference type="ARBA" id="ARBA00004141"/>
    </source>
</evidence>
<proteinExistence type="evidence at transcript level"/>
<name>A0A8F5HWQ6_NEPCI</name>
<feature type="disulfide bond" evidence="6">
    <location>
        <begin position="145"/>
        <end position="165"/>
    </location>
</feature>
<dbReference type="InterPro" id="IPR008952">
    <property type="entry name" value="Tetraspanin_EC2_sf"/>
</dbReference>
<dbReference type="InterPro" id="IPR018503">
    <property type="entry name" value="Tetraspanin_CS"/>
</dbReference>
<keyword evidence="3 7" id="KW-0812">Transmembrane</keyword>
<evidence type="ECO:0000256" key="2">
    <source>
        <dbReference type="ARBA" id="ARBA00006840"/>
    </source>
</evidence>
<evidence type="ECO:0000256" key="7">
    <source>
        <dbReference type="RuleBase" id="RU361218"/>
    </source>
</evidence>
<feature type="transmembrane region" description="Helical" evidence="7">
    <location>
        <begin position="12"/>
        <end position="34"/>
    </location>
</feature>
<sequence>MLTASTKCMKYLLFISNFIFVLTGISLVTIGLIVRSENLEYDDVLEEDYITAPNVLIFLGCFVFLVSFFGCCGAIRESHCMIFTFSVFMSAICIAEVAIGATGYMLKAEASEVLTNGLNATMSEYKKSAETTEFWDNLQGGLSCCGTKNYTDWMNILGELPMTCCTSKKGAVGVTTCGITSPELHRTPCIVALGNIVKENSSTIGFTGLGIGFIQLLGVLISCYLSYSIRNDYESV</sequence>
<dbReference type="EMBL" id="MW978787">
    <property type="protein sequence ID" value="QXL43071.1"/>
    <property type="molecule type" value="mRNA"/>
</dbReference>
<keyword evidence="4 7" id="KW-1133">Transmembrane helix</keyword>
<feature type="transmembrane region" description="Helical" evidence="7">
    <location>
        <begin position="54"/>
        <end position="75"/>
    </location>
</feature>
<dbReference type="SUPFAM" id="SSF48652">
    <property type="entry name" value="Tetraspanin"/>
    <property type="match status" value="1"/>
</dbReference>
<dbReference type="PANTHER" id="PTHR19282">
    <property type="entry name" value="TETRASPANIN"/>
    <property type="match status" value="1"/>
</dbReference>
<feature type="transmembrane region" description="Helical" evidence="7">
    <location>
        <begin position="82"/>
        <end position="106"/>
    </location>
</feature>
<reference evidence="8" key="1">
    <citation type="journal article" date="2021" name="Elife">
        <title>Exosomes mediate horizontal transmission of viral pathogens from insect vectors to plant phloem.</title>
        <authorList>
            <person name="Chen Q."/>
            <person name="Liu Y."/>
            <person name="Ren J."/>
            <person name="Zhong P."/>
            <person name="Chen M."/>
            <person name="Jia D."/>
            <person name="Chen H."/>
            <person name="Wei T."/>
        </authorList>
    </citation>
    <scope>NUCLEOTIDE SEQUENCE</scope>
</reference>
<evidence type="ECO:0000256" key="5">
    <source>
        <dbReference type="ARBA" id="ARBA00023136"/>
    </source>
</evidence>
<evidence type="ECO:0000256" key="4">
    <source>
        <dbReference type="ARBA" id="ARBA00022989"/>
    </source>
</evidence>
<keyword evidence="6" id="KW-1015">Disulfide bond</keyword>
<comment type="similarity">
    <text evidence="2 7">Belongs to the tetraspanin (TM4SF) family.</text>
</comment>
<dbReference type="PIRSF" id="PIRSF002419">
    <property type="entry name" value="Tetraspanin"/>
    <property type="match status" value="1"/>
</dbReference>
<dbReference type="InterPro" id="IPR018499">
    <property type="entry name" value="Tetraspanin/Peripherin"/>
</dbReference>
<evidence type="ECO:0000256" key="6">
    <source>
        <dbReference type="PIRSR" id="PIRSR002419-1"/>
    </source>
</evidence>
<dbReference type="InterPro" id="IPR000301">
    <property type="entry name" value="Tetraspanin_animals"/>
</dbReference>
<dbReference type="PROSITE" id="PS00421">
    <property type="entry name" value="TM4_1"/>
    <property type="match status" value="1"/>
</dbReference>
<dbReference type="PRINTS" id="PR00259">
    <property type="entry name" value="TMFOUR"/>
</dbReference>
<protein>
    <recommendedName>
        <fullName evidence="7">Tetraspanin</fullName>
    </recommendedName>
</protein>
<dbReference type="Gene3D" id="1.10.1450.10">
    <property type="entry name" value="Tetraspanin"/>
    <property type="match status" value="1"/>
</dbReference>
<comment type="subcellular location">
    <subcellularLocation>
        <location evidence="1 7">Membrane</location>
        <topology evidence="1 7">Multi-pass membrane protein</topology>
    </subcellularLocation>
</comment>
<accession>A0A8F5HWQ6</accession>
<dbReference type="Pfam" id="PF00335">
    <property type="entry name" value="Tetraspanin"/>
    <property type="match status" value="1"/>
</dbReference>
<keyword evidence="5 7" id="KW-0472">Membrane</keyword>
<organism evidence="8">
    <name type="scientific">Nephotettix cincticeps</name>
    <name type="common">Green rice leafhopper</name>
    <name type="synonym">Selenocephalus cincticeps</name>
    <dbReference type="NCBI Taxonomy" id="94400"/>
    <lineage>
        <taxon>Eukaryota</taxon>
        <taxon>Metazoa</taxon>
        <taxon>Ecdysozoa</taxon>
        <taxon>Arthropoda</taxon>
        <taxon>Hexapoda</taxon>
        <taxon>Insecta</taxon>
        <taxon>Pterygota</taxon>
        <taxon>Neoptera</taxon>
        <taxon>Paraneoptera</taxon>
        <taxon>Hemiptera</taxon>
        <taxon>Auchenorrhyncha</taxon>
        <taxon>Membracoidea</taxon>
        <taxon>Cicadellidae</taxon>
        <taxon>Deltocephalinae</taxon>
        <taxon>Chiasmini</taxon>
        <taxon>Nephotettix</taxon>
    </lineage>
</organism>